<organism evidence="1">
    <name type="scientific">gut metagenome</name>
    <dbReference type="NCBI Taxonomy" id="749906"/>
    <lineage>
        <taxon>unclassified sequences</taxon>
        <taxon>metagenomes</taxon>
        <taxon>organismal metagenomes</taxon>
    </lineage>
</organism>
<reference evidence="1" key="1">
    <citation type="journal article" date="2012" name="PLoS ONE">
        <title>Gene sets for utilization of primary and secondary nutrition supplies in the distal gut of endangered iberian lynx.</title>
        <authorList>
            <person name="Alcaide M."/>
            <person name="Messina E."/>
            <person name="Richter M."/>
            <person name="Bargiela R."/>
            <person name="Peplies J."/>
            <person name="Huws S.A."/>
            <person name="Newbold C.J."/>
            <person name="Golyshin P.N."/>
            <person name="Simon M.A."/>
            <person name="Lopez G."/>
            <person name="Yakimov M.M."/>
            <person name="Ferrer M."/>
        </authorList>
    </citation>
    <scope>NUCLEOTIDE SEQUENCE</scope>
</reference>
<gene>
    <name evidence="1" type="ORF">EVA_05676</name>
</gene>
<protein>
    <submittedName>
        <fullName evidence="1">Uncharacterized protein</fullName>
    </submittedName>
</protein>
<dbReference type="AlphaFoldDB" id="J9GZ75"/>
<name>J9GZ75_9ZZZZ</name>
<evidence type="ECO:0000313" key="1">
    <source>
        <dbReference type="EMBL" id="EJX06215.1"/>
    </source>
</evidence>
<proteinExistence type="predicted"/>
<comment type="caution">
    <text evidence="1">The sequence shown here is derived from an EMBL/GenBank/DDBJ whole genome shotgun (WGS) entry which is preliminary data.</text>
</comment>
<sequence length="229" mass="25721">MLYRWPYPSEQPLELLPESVEDVLPVDAQDKSFSFLSLLYSHLCGGIRHGEASLVFLGVKVSAVFQRLEGEKPVRLLGREACRMTVPLHPHRVGKKREPSTYAVRPFLQVCRPLPFPFQFLDVVGLYRGKFPAVLHPLPLQAGLQVPYALLTGRYLVLKAAVVRLQFLDFPAAKKRTHLRHDGGLCLHLDRLQPLRVDFLSGRFSASSCSALSCRTFSSSSPVCRLKSL</sequence>
<accession>J9GZ75</accession>
<dbReference type="EMBL" id="AMCI01001227">
    <property type="protein sequence ID" value="EJX06215.1"/>
    <property type="molecule type" value="Genomic_DNA"/>
</dbReference>